<dbReference type="RefSeq" id="WP_067595256.1">
    <property type="nucleotide sequence ID" value="NZ_JABMCZ010000003.1"/>
</dbReference>
<dbReference type="AlphaFoldDB" id="A0A161XCU7"/>
<comment type="caution">
    <text evidence="1">The sequence shown here is derived from an EMBL/GenBank/DDBJ whole genome shotgun (WGS) entry which is preliminary data.</text>
</comment>
<gene>
    <name evidence="1" type="ORF">AWN90_42000</name>
</gene>
<organism evidence="1 2">
    <name type="scientific">Nocardia terpenica</name>
    <dbReference type="NCBI Taxonomy" id="455432"/>
    <lineage>
        <taxon>Bacteria</taxon>
        <taxon>Bacillati</taxon>
        <taxon>Actinomycetota</taxon>
        <taxon>Actinomycetes</taxon>
        <taxon>Mycobacteriales</taxon>
        <taxon>Nocardiaceae</taxon>
        <taxon>Nocardia</taxon>
    </lineage>
</organism>
<sequence length="105" mass="11367">MRETGQDVARREGAVLKMDRIDLLVGDQVRLTMPWSEVVMHLRLADQAVEIEVLDGGMAQIWRDGRTVSFPVTWGEAGIYSGGTSGPYTYGGQLVDGPSRSGGGQ</sequence>
<keyword evidence="2" id="KW-1185">Reference proteome</keyword>
<evidence type="ECO:0000313" key="1">
    <source>
        <dbReference type="EMBL" id="KZM71088.1"/>
    </source>
</evidence>
<name>A0A161XCU7_9NOCA</name>
<accession>A0A161XCU7</accession>
<evidence type="ECO:0000313" key="2">
    <source>
        <dbReference type="Proteomes" id="UP000076512"/>
    </source>
</evidence>
<protein>
    <submittedName>
        <fullName evidence="1">Uncharacterized protein</fullName>
    </submittedName>
</protein>
<dbReference type="Proteomes" id="UP000076512">
    <property type="component" value="Unassembled WGS sequence"/>
</dbReference>
<reference evidence="1 2" key="1">
    <citation type="submission" date="2016-04" db="EMBL/GenBank/DDBJ databases">
        <authorList>
            <person name="Evans L.H."/>
            <person name="Alamgir A."/>
            <person name="Owens N."/>
            <person name="Weber N.D."/>
            <person name="Virtaneva K."/>
            <person name="Barbian K."/>
            <person name="Babar A."/>
            <person name="Rosenke K."/>
        </authorList>
    </citation>
    <scope>NUCLEOTIDE SEQUENCE [LARGE SCALE GENOMIC DNA]</scope>
    <source>
        <strain evidence="1 2">IFM 0406</strain>
    </source>
</reference>
<dbReference type="EMBL" id="LWGR01000013">
    <property type="protein sequence ID" value="KZM71088.1"/>
    <property type="molecule type" value="Genomic_DNA"/>
</dbReference>
<proteinExistence type="predicted"/>